<accession>A0ABY2XG44</accession>
<dbReference type="RefSeq" id="WP_138862793.1">
    <property type="nucleotide sequence ID" value="NZ_VCPC01000001.1"/>
</dbReference>
<proteinExistence type="predicted"/>
<dbReference type="Proteomes" id="UP001191082">
    <property type="component" value="Unassembled WGS sequence"/>
</dbReference>
<evidence type="ECO:0000313" key="2">
    <source>
        <dbReference type="EMBL" id="TMV15448.1"/>
    </source>
</evidence>
<keyword evidence="3" id="KW-1185">Reference proteome</keyword>
<feature type="signal peptide" evidence="1">
    <location>
        <begin position="1"/>
        <end position="15"/>
    </location>
</feature>
<gene>
    <name evidence="2" type="ORF">FGK64_05700</name>
</gene>
<keyword evidence="1" id="KW-0732">Signal</keyword>
<dbReference type="PROSITE" id="PS51257">
    <property type="entry name" value="PROKAR_LIPOPROTEIN"/>
    <property type="match status" value="1"/>
</dbReference>
<comment type="caution">
    <text evidence="2">The sequence shown here is derived from an EMBL/GenBank/DDBJ whole genome shotgun (WGS) entry which is preliminary data.</text>
</comment>
<feature type="chain" id="PRO_5045974633" description="DUF4136 domain-containing protein" evidence="1">
    <location>
        <begin position="16"/>
        <end position="204"/>
    </location>
</feature>
<sequence length="204" mass="21899">MIRLLAMLLGLAVLAGCTETNPEADPLADLGAYRLGYNVVVADKAKKGPISREATPEEWEGVLKSAVARRFGQYNGNQLYHFGISVEGFMLAPPGVPIVFTPKSALIINVTVWDDAANAKLNPEVKQFTIFETTTGDSALVGSGNKRTREEQMQGLAKNAVAAIEDWMVEMKAEKGWFEPRAGAATSAVIPRDELAPAPALVAE</sequence>
<dbReference type="EMBL" id="VCPC01000001">
    <property type="protein sequence ID" value="TMV15448.1"/>
    <property type="molecule type" value="Genomic_DNA"/>
</dbReference>
<evidence type="ECO:0000313" key="3">
    <source>
        <dbReference type="Proteomes" id="UP001191082"/>
    </source>
</evidence>
<organism evidence="2 3">
    <name type="scientific">Arenibacterium halophilum</name>
    <dbReference type="NCBI Taxonomy" id="2583821"/>
    <lineage>
        <taxon>Bacteria</taxon>
        <taxon>Pseudomonadati</taxon>
        <taxon>Pseudomonadota</taxon>
        <taxon>Alphaproteobacteria</taxon>
        <taxon>Rhodobacterales</taxon>
        <taxon>Paracoccaceae</taxon>
        <taxon>Arenibacterium</taxon>
    </lineage>
</organism>
<reference evidence="2 3" key="1">
    <citation type="submission" date="2019-05" db="EMBL/GenBank/DDBJ databases">
        <title>Marivita sp. nov. isolated from sea sediment.</title>
        <authorList>
            <person name="Kim W."/>
        </authorList>
    </citation>
    <scope>NUCLEOTIDE SEQUENCE [LARGE SCALE GENOMIC DNA]</scope>
    <source>
        <strain evidence="2 3">CAU 1492</strain>
    </source>
</reference>
<evidence type="ECO:0000256" key="1">
    <source>
        <dbReference type="SAM" id="SignalP"/>
    </source>
</evidence>
<protein>
    <recommendedName>
        <fullName evidence="4">DUF4136 domain-containing protein</fullName>
    </recommendedName>
</protein>
<name>A0ABY2XG44_9RHOB</name>
<evidence type="ECO:0008006" key="4">
    <source>
        <dbReference type="Google" id="ProtNLM"/>
    </source>
</evidence>